<evidence type="ECO:0000259" key="2">
    <source>
        <dbReference type="Pfam" id="PF18013"/>
    </source>
</evidence>
<dbReference type="Proteomes" id="UP001469089">
    <property type="component" value="Unassembled WGS sequence"/>
</dbReference>
<feature type="region of interest" description="Disordered" evidence="1">
    <location>
        <begin position="68"/>
        <end position="187"/>
    </location>
</feature>
<comment type="caution">
    <text evidence="3">The sequence shown here is derived from an EMBL/GenBank/DDBJ whole genome shotgun (WGS) entry which is preliminary data.</text>
</comment>
<name>A0ABV1LUD0_9BURK</name>
<feature type="compositionally biased region" description="Low complexity" evidence="1">
    <location>
        <begin position="142"/>
        <end position="154"/>
    </location>
</feature>
<feature type="compositionally biased region" description="Polar residues" evidence="1">
    <location>
        <begin position="173"/>
        <end position="187"/>
    </location>
</feature>
<protein>
    <submittedName>
        <fullName evidence="3">Phage tail tip lysozyme</fullName>
    </submittedName>
</protein>
<dbReference type="RefSeq" id="WP_349544400.1">
    <property type="nucleotide sequence ID" value="NZ_JAOALG010000002.1"/>
</dbReference>
<dbReference type="EMBL" id="JAOALG010000002">
    <property type="protein sequence ID" value="MEQ5842586.1"/>
    <property type="molecule type" value="Genomic_DNA"/>
</dbReference>
<accession>A0ABV1LUD0</accession>
<evidence type="ECO:0000313" key="4">
    <source>
        <dbReference type="Proteomes" id="UP001469089"/>
    </source>
</evidence>
<feature type="domain" description="Phage tail lysozyme" evidence="2">
    <location>
        <begin position="193"/>
        <end position="328"/>
    </location>
</feature>
<reference evidence="3 4" key="1">
    <citation type="journal article" date="2024" name="Chem. Sci.">
        <title>Discovery of a lagriamide polyketide by integrated genome mining, isotopic labeling, and untargeted metabolomics.</title>
        <authorList>
            <person name="Fergusson C.H."/>
            <person name="Saulog J."/>
            <person name="Paulo B.S."/>
            <person name="Wilson D.M."/>
            <person name="Liu D.Y."/>
            <person name="Morehouse N.J."/>
            <person name="Waterworth S."/>
            <person name="Barkei J."/>
            <person name="Gray C.A."/>
            <person name="Kwan J.C."/>
            <person name="Eustaquio A.S."/>
            <person name="Linington R.G."/>
        </authorList>
    </citation>
    <scope>NUCLEOTIDE SEQUENCE [LARGE SCALE GENOMIC DNA]</scope>
    <source>
        <strain evidence="3 4">RL17-338-BIF-B</strain>
    </source>
</reference>
<evidence type="ECO:0000256" key="1">
    <source>
        <dbReference type="SAM" id="MobiDB-lite"/>
    </source>
</evidence>
<proteinExistence type="predicted"/>
<feature type="compositionally biased region" description="Low complexity" evidence="1">
    <location>
        <begin position="161"/>
        <end position="171"/>
    </location>
</feature>
<dbReference type="InterPro" id="IPR041219">
    <property type="entry name" value="Phage_lysozyme2"/>
</dbReference>
<sequence length="336" mass="33937">MSSAAVQGYSTNPMDYLHSYSSGSSDITGGSDGIYGLNGNNSGNGLNQQQILQIIEELLQMLQQVLQNSDGDDSGGGAPPVGSGSSSGGNSNPFPQDYSSAPPVDSGGNAPPLASSQPPATNGAPPVTTNAPPVNNGGGNNGAPPAGNSTQTTNNPPPPASNGSSSNPGSTMFGLSTAPQTTALSQSQGQQVANQYVNNLMSDFGLTKPQAQGIVANLWLESGGMNSGINQGGQIGAPTGNNADDNANGYGIAQWGGPRKQGLEAYAKQNGLDPSSEAANYGYLKQELQTTQSGAISAVKGTSTAQDATAAFMNTFEKPSDPHFQSRLDDLALIQA</sequence>
<dbReference type="Pfam" id="PF18013">
    <property type="entry name" value="Phage_lysozyme2"/>
    <property type="match status" value="1"/>
</dbReference>
<gene>
    <name evidence="3" type="ORF">N0A02_24350</name>
</gene>
<dbReference type="Gene3D" id="1.10.530.10">
    <property type="match status" value="1"/>
</dbReference>
<feature type="compositionally biased region" description="Low complexity" evidence="1">
    <location>
        <begin position="80"/>
        <end position="93"/>
    </location>
</feature>
<feature type="compositionally biased region" description="Low complexity" evidence="1">
    <location>
        <begin position="118"/>
        <end position="135"/>
    </location>
</feature>
<evidence type="ECO:0000313" key="3">
    <source>
        <dbReference type="EMBL" id="MEQ5842586.1"/>
    </source>
</evidence>
<organism evidence="3 4">
    <name type="scientific">Paraburkholderia acidicola</name>
    <dbReference type="NCBI Taxonomy" id="1912599"/>
    <lineage>
        <taxon>Bacteria</taxon>
        <taxon>Pseudomonadati</taxon>
        <taxon>Pseudomonadota</taxon>
        <taxon>Betaproteobacteria</taxon>
        <taxon>Burkholderiales</taxon>
        <taxon>Burkholderiaceae</taxon>
        <taxon>Paraburkholderia</taxon>
    </lineage>
</organism>
<keyword evidence="4" id="KW-1185">Reference proteome</keyword>